<evidence type="ECO:0000313" key="3">
    <source>
        <dbReference type="Proteomes" id="UP001300261"/>
    </source>
</evidence>
<dbReference type="RefSeq" id="WP_265966857.1">
    <property type="nucleotide sequence ID" value="NZ_JAPEVI010000003.1"/>
</dbReference>
<evidence type="ECO:0000256" key="1">
    <source>
        <dbReference type="SAM" id="SignalP"/>
    </source>
</evidence>
<proteinExistence type="predicted"/>
<dbReference type="InterPro" id="IPR038142">
    <property type="entry name" value="Cytochrome_P460_sp"/>
</dbReference>
<dbReference type="CDD" id="cd20716">
    <property type="entry name" value="cyt_P460_fam"/>
    <property type="match status" value="1"/>
</dbReference>
<gene>
    <name evidence="2" type="ORF">ON753_25725</name>
</gene>
<feature type="signal peptide" evidence="1">
    <location>
        <begin position="1"/>
        <end position="18"/>
    </location>
</feature>
<keyword evidence="3" id="KW-1185">Reference proteome</keyword>
<dbReference type="EMBL" id="JAPEVI010000003">
    <property type="protein sequence ID" value="MCX2725718.1"/>
    <property type="molecule type" value="Genomic_DNA"/>
</dbReference>
<dbReference type="Proteomes" id="UP001300261">
    <property type="component" value="Unassembled WGS sequence"/>
</dbReference>
<dbReference type="Gene3D" id="3.50.70.20">
    <property type="entry name" value="Cytochrome P460"/>
    <property type="match status" value="1"/>
</dbReference>
<name>A0ABT3R8Z0_9HYPH</name>
<comment type="caution">
    <text evidence="2">The sequence shown here is derived from an EMBL/GenBank/DDBJ whole genome shotgun (WGS) entry which is preliminary data.</text>
</comment>
<evidence type="ECO:0008006" key="4">
    <source>
        <dbReference type="Google" id="ProtNLM"/>
    </source>
</evidence>
<accession>A0ABT3R8Z0</accession>
<sequence>MKRIVTYGLLAATGGLFAAVAIGTSALNAQDAPFGDPDSISYAETLWSEMEEARLVGDNSIKVRPFEGNEPHGTIQEVLATIATVDDHTGRLVVKRNHASDNIDAVYDDPTGNLAAITIMFEREEGYDPENRNWFWAKYLPDGTLDTNPNGMQLAGRVAKGMDAGCIACHSARGGDDLEVLTSR</sequence>
<feature type="chain" id="PRO_5046350220" description="Cytochrome P460" evidence="1">
    <location>
        <begin position="19"/>
        <end position="184"/>
    </location>
</feature>
<evidence type="ECO:0000313" key="2">
    <source>
        <dbReference type="EMBL" id="MCX2725718.1"/>
    </source>
</evidence>
<reference evidence="2 3" key="1">
    <citation type="journal article" date="2016" name="Int. J. Syst. Evol. Microbiol.">
        <title>Labrenzia salina sp. nov., isolated from the rhizosphere of the halophyte Arthrocnemum macrostachyum.</title>
        <authorList>
            <person name="Camacho M."/>
            <person name="Redondo-Gomez S."/>
            <person name="Rodriguez-Llorente I."/>
            <person name="Rohde M."/>
            <person name="Sproer C."/>
            <person name="Schumann P."/>
            <person name="Klenk H.P."/>
            <person name="Montero-Calasanz M.D.C."/>
        </authorList>
    </citation>
    <scope>NUCLEOTIDE SEQUENCE [LARGE SCALE GENOMIC DNA]</scope>
    <source>
        <strain evidence="2 3">DSM 29163</strain>
    </source>
</reference>
<protein>
    <recommendedName>
        <fullName evidence="4">Cytochrome P460</fullName>
    </recommendedName>
</protein>
<organism evidence="2 3">
    <name type="scientific">Roseibium salinum</name>
    <dbReference type="NCBI Taxonomy" id="1604349"/>
    <lineage>
        <taxon>Bacteria</taxon>
        <taxon>Pseudomonadati</taxon>
        <taxon>Pseudomonadota</taxon>
        <taxon>Alphaproteobacteria</taxon>
        <taxon>Hyphomicrobiales</taxon>
        <taxon>Stappiaceae</taxon>
        <taxon>Roseibium</taxon>
    </lineage>
</organism>
<keyword evidence="1" id="KW-0732">Signal</keyword>